<dbReference type="PANTHER" id="PTHR22115">
    <property type="entry name" value="C3ORF6 PROTEIN-RELATED"/>
    <property type="match status" value="1"/>
</dbReference>
<feature type="compositionally biased region" description="Pro residues" evidence="2">
    <location>
        <begin position="267"/>
        <end position="276"/>
    </location>
</feature>
<evidence type="ECO:0000259" key="3">
    <source>
        <dbReference type="Pfam" id="PF15295"/>
    </source>
</evidence>
<evidence type="ECO:0000313" key="4">
    <source>
        <dbReference type="Proteomes" id="UP000887566"/>
    </source>
</evidence>
<protein>
    <submittedName>
        <fullName evidence="5">Coiled-coil domain-containing protein</fullName>
    </submittedName>
</protein>
<evidence type="ECO:0000256" key="1">
    <source>
        <dbReference type="ARBA" id="ARBA00023054"/>
    </source>
</evidence>
<dbReference type="InterPro" id="IPR039303">
    <property type="entry name" value="CCDC50"/>
</dbReference>
<keyword evidence="1" id="KW-0175">Coiled coil</keyword>
<feature type="compositionally biased region" description="Low complexity" evidence="2">
    <location>
        <begin position="256"/>
        <end position="265"/>
    </location>
</feature>
<proteinExistence type="predicted"/>
<sequence>MAAASGSGSDATDEGGRVSKIASKMRVFEDFGMAYRMQEEEFGTHYDHNRHERRLVGSDTKKTKEEQELEDKYAAEYRAQVLRDLAEKDAQLALQMQLELEREEKRKIEEIARIDQEIARRIQTQESNDGYRQPRYDPTDDELLARQLQETLNSPSPSASRGPDPFGFRQAVVALPPPVVLPSGETPQLRQVLNEALREEDMQFAKYVQDRELAKFEQQKEHARLRLTEEQRQNELNMAAMGGRPIAAVGGRRRSSTGSSGGTSSNAPPPRPPPPKMSGLRRVDDPPVANLISFDSDDLPPPPTPPPTLLPTNPFLQDLQNQSFPPPPSLQHLRNGAVGNAMTSETQILGRPVARPTYKPPAGAIRVLPHQ</sequence>
<feature type="compositionally biased region" description="Pro residues" evidence="2">
    <location>
        <begin position="299"/>
        <end position="309"/>
    </location>
</feature>
<organism evidence="4 5">
    <name type="scientific">Plectus sambesii</name>
    <dbReference type="NCBI Taxonomy" id="2011161"/>
    <lineage>
        <taxon>Eukaryota</taxon>
        <taxon>Metazoa</taxon>
        <taxon>Ecdysozoa</taxon>
        <taxon>Nematoda</taxon>
        <taxon>Chromadorea</taxon>
        <taxon>Plectida</taxon>
        <taxon>Plectina</taxon>
        <taxon>Plectoidea</taxon>
        <taxon>Plectidae</taxon>
        <taxon>Plectus</taxon>
    </lineage>
</organism>
<feature type="region of interest" description="Disordered" evidence="2">
    <location>
        <begin position="45"/>
        <end position="68"/>
    </location>
</feature>
<dbReference type="InterPro" id="IPR029311">
    <property type="entry name" value="CCDC50_N"/>
</dbReference>
<name>A0A914XDP7_9BILA</name>
<dbReference type="PANTHER" id="PTHR22115:SF4">
    <property type="entry name" value="COILED-COIL DOMAIN-CONTAINING PROTEIN"/>
    <property type="match status" value="1"/>
</dbReference>
<evidence type="ECO:0000313" key="5">
    <source>
        <dbReference type="WBParaSite" id="PSAMB.scaffold758size41815.g8529.t1"/>
    </source>
</evidence>
<keyword evidence="4" id="KW-1185">Reference proteome</keyword>
<dbReference type="Pfam" id="PF15295">
    <property type="entry name" value="CCDC50_N"/>
    <property type="match status" value="1"/>
</dbReference>
<dbReference type="AlphaFoldDB" id="A0A914XDP7"/>
<feature type="domain" description="Coiled-coil" evidence="3">
    <location>
        <begin position="17"/>
        <end position="132"/>
    </location>
</feature>
<evidence type="ECO:0000256" key="2">
    <source>
        <dbReference type="SAM" id="MobiDB-lite"/>
    </source>
</evidence>
<feature type="region of interest" description="Disordered" evidence="2">
    <location>
        <begin position="243"/>
        <end position="315"/>
    </location>
</feature>
<dbReference type="WBParaSite" id="PSAMB.scaffold758size41815.g8529.t1">
    <property type="protein sequence ID" value="PSAMB.scaffold758size41815.g8529.t1"/>
    <property type="gene ID" value="PSAMB.scaffold758size41815.g8529"/>
</dbReference>
<dbReference type="Proteomes" id="UP000887566">
    <property type="component" value="Unplaced"/>
</dbReference>
<accession>A0A914XDP7</accession>
<reference evidence="5" key="1">
    <citation type="submission" date="2022-11" db="UniProtKB">
        <authorList>
            <consortium name="WormBaseParasite"/>
        </authorList>
    </citation>
    <scope>IDENTIFICATION</scope>
</reference>